<keyword evidence="3" id="KW-0862">Zinc</keyword>
<dbReference type="SUPFAM" id="SSF140996">
    <property type="entry name" value="Hermes dimerisation domain"/>
    <property type="match status" value="1"/>
</dbReference>
<accession>A0A915NQG5</accession>
<feature type="region of interest" description="Disordered" evidence="5">
    <location>
        <begin position="342"/>
        <end position="384"/>
    </location>
</feature>
<dbReference type="SUPFAM" id="SSF53098">
    <property type="entry name" value="Ribonuclease H-like"/>
    <property type="match status" value="1"/>
</dbReference>
<keyword evidence="2 4" id="KW-0863">Zinc-finger</keyword>
<evidence type="ECO:0000256" key="3">
    <source>
        <dbReference type="ARBA" id="ARBA00022833"/>
    </source>
</evidence>
<dbReference type="WBParaSite" id="scf7180000419929.g4507">
    <property type="protein sequence ID" value="scf7180000419929.g4507"/>
    <property type="gene ID" value="scf7180000419929.g4507"/>
</dbReference>
<evidence type="ECO:0000256" key="4">
    <source>
        <dbReference type="PROSITE-ProRule" id="PRU00027"/>
    </source>
</evidence>
<feature type="compositionally biased region" description="Polar residues" evidence="5">
    <location>
        <begin position="216"/>
        <end position="226"/>
    </location>
</feature>
<evidence type="ECO:0000256" key="1">
    <source>
        <dbReference type="ARBA" id="ARBA00022723"/>
    </source>
</evidence>
<evidence type="ECO:0000259" key="6">
    <source>
        <dbReference type="PROSITE" id="PS50808"/>
    </source>
</evidence>
<organism evidence="7 8">
    <name type="scientific">Meloidogyne floridensis</name>
    <dbReference type="NCBI Taxonomy" id="298350"/>
    <lineage>
        <taxon>Eukaryota</taxon>
        <taxon>Metazoa</taxon>
        <taxon>Ecdysozoa</taxon>
        <taxon>Nematoda</taxon>
        <taxon>Chromadorea</taxon>
        <taxon>Rhabditida</taxon>
        <taxon>Tylenchina</taxon>
        <taxon>Tylenchomorpha</taxon>
        <taxon>Tylenchoidea</taxon>
        <taxon>Meloidogynidae</taxon>
        <taxon>Meloidogyninae</taxon>
        <taxon>Meloidogyne</taxon>
    </lineage>
</organism>
<reference evidence="8" key="1">
    <citation type="submission" date="2022-11" db="UniProtKB">
        <authorList>
            <consortium name="WormBaseParasite"/>
        </authorList>
    </citation>
    <scope>IDENTIFICATION</scope>
</reference>
<feature type="domain" description="BED-type" evidence="6">
    <location>
        <begin position="595"/>
        <end position="653"/>
    </location>
</feature>
<dbReference type="AlphaFoldDB" id="A0A915NQG5"/>
<dbReference type="GO" id="GO:0003677">
    <property type="term" value="F:DNA binding"/>
    <property type="evidence" value="ECO:0007669"/>
    <property type="project" value="InterPro"/>
</dbReference>
<keyword evidence="1" id="KW-0479">Metal-binding</keyword>
<name>A0A915NQG5_9BILA</name>
<feature type="compositionally biased region" description="Low complexity" evidence="5">
    <location>
        <begin position="347"/>
        <end position="375"/>
    </location>
</feature>
<dbReference type="InterPro" id="IPR012337">
    <property type="entry name" value="RNaseH-like_sf"/>
</dbReference>
<dbReference type="GO" id="GO:0008270">
    <property type="term" value="F:zinc ion binding"/>
    <property type="evidence" value="ECO:0007669"/>
    <property type="project" value="UniProtKB-KW"/>
</dbReference>
<evidence type="ECO:0000256" key="2">
    <source>
        <dbReference type="ARBA" id="ARBA00022771"/>
    </source>
</evidence>
<evidence type="ECO:0000256" key="5">
    <source>
        <dbReference type="SAM" id="MobiDB-lite"/>
    </source>
</evidence>
<dbReference type="Proteomes" id="UP000887560">
    <property type="component" value="Unplaced"/>
</dbReference>
<dbReference type="Gene3D" id="1.10.10.1070">
    <property type="entry name" value="Zinc finger, BED domain-containing"/>
    <property type="match status" value="1"/>
</dbReference>
<evidence type="ECO:0000313" key="8">
    <source>
        <dbReference type="WBParaSite" id="scf7180000419929.g4507"/>
    </source>
</evidence>
<dbReference type="InterPro" id="IPR003656">
    <property type="entry name" value="Znf_BED"/>
</dbReference>
<dbReference type="PROSITE" id="PS50808">
    <property type="entry name" value="ZF_BED"/>
    <property type="match status" value="1"/>
</dbReference>
<protein>
    <submittedName>
        <fullName evidence="8">BED-type domain-containing protein</fullName>
    </submittedName>
</protein>
<feature type="region of interest" description="Disordered" evidence="5">
    <location>
        <begin position="216"/>
        <end position="253"/>
    </location>
</feature>
<proteinExistence type="predicted"/>
<keyword evidence="7" id="KW-1185">Reference proteome</keyword>
<sequence length="1264" mass="141839">MLTSPLSLIQQLIVNNGNKYMFNFYNQKQIIDLPPHSVANTAAVPVFGPFEGGQFSSAAKPNFLPNFTTETIENFQVLSENLVEKKEENNLEGKKRTQEEEEFLAFLESCYYNKQLNIEEEKIGKEIQQQQKQSSLPISLFEQEKENTVQKQNLLDLKTTTEEEENKQKFISLTAQHSKSNGNNNNKNTYLPLHLNCVEVKQNKFISAIELNTKSLNNESGDNTADSGGGGSAPEEKGRKEEEEGIFDRQQISPSAIAAEVQRVSIDDNNKYIKEEEKQKSFVIISNENKQKFEMEKETEKQQQQQKCNPIETQGIGRFEGRTGIRILRKYPAVEEEEHSVLSLFEQQQQSSTSSSEHSKLQSQQSQFTHQQTSSAISPPLSSFVPSPTAAALQLALLHHHHNQQQQHHQIPSPLAISIPGITETQPATNIRATIKQECEEQTNSCSPSWINTNLSVNTTQQQQQAVNVLANLIGHIQQQKQNLIEQQQQPLYIESQQQQHLNTSSSSSSSISAPISRLAAIQEEQINLQLQQQQQSIGENIGGDFERNQSTESTASTSGVKLSITTNVEPIPRKQDIQTDIRMNRGRFKLVRKRGRSEVWNLFGQVVDTLTNARLPYVACYACKVLYTDTGGGTGNMTRHRCSMGSSYRNSVRRSSSDTTVGNDSLSFNQSSSSFESVGEQQHQQQRVLISQSGNFGNFSASHSGSSGCSNSSSGFQSLGSFCSSSSTTTSIEHQQHLTGLNLSSLPSVSAPTMLNKLFGGGGNNSSSSSSTTSASLISPITAAAVCMFQQQQQPLIQPMPVEILRQSEEKQQQQAHFGLLSTISPEYDSAASAPSVGQGEIINYCGSTSSLTGQEDQLSNKKEEFPTSSFSGHHFTSTDRQLFSQAVMNFCSQDLLKWEIVEGEGFQNLVETLIFIGRRSSTGISSSTTIKHFDPIKRQLIQTGNQMKKIFLSQEKAISQSTKNDLEQIKNVGISLNCHQIEFGGEKQLIISINYITDDWRITQRILNEINWQIIYELETFLEPFYETSQIFLDLNKPHFHKILPELFALIHECQQSTINQQEEKIFCLSSVRLSATLYLKEWANKNICLEHRVATALNPRLRHLPLICSDSERLSVYEKIRGMANLDKKPKESIKREEEHQQQPFCKRRRFLDQLEGCSLQEVKEEDELDCYLKATFTSSQTSDILEFWSSIGEEQFPRLAKLARFLLGISVAPLPLINKKGGINSGLNSEEIGILLNLRPNILNSVVNHQLSRYKIQQQQ</sequence>
<feature type="region of interest" description="Disordered" evidence="5">
    <location>
        <begin position="635"/>
        <end position="666"/>
    </location>
</feature>
<evidence type="ECO:0000313" key="7">
    <source>
        <dbReference type="Proteomes" id="UP000887560"/>
    </source>
</evidence>